<dbReference type="AlphaFoldDB" id="A0A8R7R3A0"/>
<evidence type="ECO:0000256" key="1">
    <source>
        <dbReference type="SAM" id="MobiDB-lite"/>
    </source>
</evidence>
<feature type="compositionally biased region" description="Polar residues" evidence="1">
    <location>
        <begin position="12"/>
        <end position="23"/>
    </location>
</feature>
<proteinExistence type="predicted"/>
<keyword evidence="3" id="KW-1185">Reference proteome</keyword>
<organism evidence="2 3">
    <name type="scientific">Triticum urartu</name>
    <name type="common">Red wild einkorn</name>
    <name type="synonym">Crithodium urartu</name>
    <dbReference type="NCBI Taxonomy" id="4572"/>
    <lineage>
        <taxon>Eukaryota</taxon>
        <taxon>Viridiplantae</taxon>
        <taxon>Streptophyta</taxon>
        <taxon>Embryophyta</taxon>
        <taxon>Tracheophyta</taxon>
        <taxon>Spermatophyta</taxon>
        <taxon>Magnoliopsida</taxon>
        <taxon>Liliopsida</taxon>
        <taxon>Poales</taxon>
        <taxon>Poaceae</taxon>
        <taxon>BOP clade</taxon>
        <taxon>Pooideae</taxon>
        <taxon>Triticodae</taxon>
        <taxon>Triticeae</taxon>
        <taxon>Triticinae</taxon>
        <taxon>Triticum</taxon>
    </lineage>
</organism>
<reference evidence="3" key="1">
    <citation type="journal article" date="2013" name="Nature">
        <title>Draft genome of the wheat A-genome progenitor Triticum urartu.</title>
        <authorList>
            <person name="Ling H.Q."/>
            <person name="Zhao S."/>
            <person name="Liu D."/>
            <person name="Wang J."/>
            <person name="Sun H."/>
            <person name="Zhang C."/>
            <person name="Fan H."/>
            <person name="Li D."/>
            <person name="Dong L."/>
            <person name="Tao Y."/>
            <person name="Gao C."/>
            <person name="Wu H."/>
            <person name="Li Y."/>
            <person name="Cui Y."/>
            <person name="Guo X."/>
            <person name="Zheng S."/>
            <person name="Wang B."/>
            <person name="Yu K."/>
            <person name="Liang Q."/>
            <person name="Yang W."/>
            <person name="Lou X."/>
            <person name="Chen J."/>
            <person name="Feng M."/>
            <person name="Jian J."/>
            <person name="Zhang X."/>
            <person name="Luo G."/>
            <person name="Jiang Y."/>
            <person name="Liu J."/>
            <person name="Wang Z."/>
            <person name="Sha Y."/>
            <person name="Zhang B."/>
            <person name="Wu H."/>
            <person name="Tang D."/>
            <person name="Shen Q."/>
            <person name="Xue P."/>
            <person name="Zou S."/>
            <person name="Wang X."/>
            <person name="Liu X."/>
            <person name="Wang F."/>
            <person name="Yang Y."/>
            <person name="An X."/>
            <person name="Dong Z."/>
            <person name="Zhang K."/>
            <person name="Zhang X."/>
            <person name="Luo M.C."/>
            <person name="Dvorak J."/>
            <person name="Tong Y."/>
            <person name="Wang J."/>
            <person name="Yang H."/>
            <person name="Li Z."/>
            <person name="Wang D."/>
            <person name="Zhang A."/>
            <person name="Wang J."/>
        </authorList>
    </citation>
    <scope>NUCLEOTIDE SEQUENCE</scope>
    <source>
        <strain evidence="3">cv. G1812</strain>
    </source>
</reference>
<reference evidence="2" key="2">
    <citation type="submission" date="2018-03" db="EMBL/GenBank/DDBJ databases">
        <title>The Triticum urartu genome reveals the dynamic nature of wheat genome evolution.</title>
        <authorList>
            <person name="Ling H."/>
            <person name="Ma B."/>
            <person name="Shi X."/>
            <person name="Liu H."/>
            <person name="Dong L."/>
            <person name="Sun H."/>
            <person name="Cao Y."/>
            <person name="Gao Q."/>
            <person name="Zheng S."/>
            <person name="Li Y."/>
            <person name="Yu Y."/>
            <person name="Du H."/>
            <person name="Qi M."/>
            <person name="Li Y."/>
            <person name="Yu H."/>
            <person name="Cui Y."/>
            <person name="Wang N."/>
            <person name="Chen C."/>
            <person name="Wu H."/>
            <person name="Zhao Y."/>
            <person name="Zhang J."/>
            <person name="Li Y."/>
            <person name="Zhou W."/>
            <person name="Zhang B."/>
            <person name="Hu W."/>
            <person name="Eijk M."/>
            <person name="Tang J."/>
            <person name="Witsenboer H."/>
            <person name="Zhao S."/>
            <person name="Li Z."/>
            <person name="Zhang A."/>
            <person name="Wang D."/>
            <person name="Liang C."/>
        </authorList>
    </citation>
    <scope>NUCLEOTIDE SEQUENCE [LARGE SCALE GENOMIC DNA]</scope>
    <source>
        <strain evidence="2">cv. G1812</strain>
    </source>
</reference>
<feature type="region of interest" description="Disordered" evidence="1">
    <location>
        <begin position="73"/>
        <end position="107"/>
    </location>
</feature>
<sequence>MNPPGSRWRMSPSASSCLSSTRGCSHEGGAPHLRSTRRHRRGPSSRARIQPGFLIAVSGGPRAEDHLTWPMQRRAGRAPFLSRPRPCSSRDTATSSTRHHHPSLPTELASRRRVGVQLIGKGVEPLVQFARDLQIVRLPSYAVQSVWRCARGSSDGALVE</sequence>
<evidence type="ECO:0000313" key="2">
    <source>
        <dbReference type="EnsemblPlants" id="TuG1812G0700002574.01.T01"/>
    </source>
</evidence>
<dbReference type="EnsemblPlants" id="TuG1812G0700002574.01.T01">
    <property type="protein sequence ID" value="TuG1812G0700002574.01.T01"/>
    <property type="gene ID" value="TuG1812G0700002574.01"/>
</dbReference>
<name>A0A8R7R3A0_TRIUA</name>
<dbReference type="Proteomes" id="UP000015106">
    <property type="component" value="Chromosome 7"/>
</dbReference>
<reference evidence="2" key="3">
    <citation type="submission" date="2022-06" db="UniProtKB">
        <authorList>
            <consortium name="EnsemblPlants"/>
        </authorList>
    </citation>
    <scope>IDENTIFICATION</scope>
</reference>
<protein>
    <submittedName>
        <fullName evidence="2">Uncharacterized protein</fullName>
    </submittedName>
</protein>
<dbReference type="Gramene" id="TuG1812G0700002574.01.T01">
    <property type="protein sequence ID" value="TuG1812G0700002574.01.T01"/>
    <property type="gene ID" value="TuG1812G0700002574.01"/>
</dbReference>
<evidence type="ECO:0000313" key="3">
    <source>
        <dbReference type="Proteomes" id="UP000015106"/>
    </source>
</evidence>
<accession>A0A8R7R3A0</accession>
<feature type="compositionally biased region" description="Basic residues" evidence="1">
    <location>
        <begin position="34"/>
        <end position="43"/>
    </location>
</feature>
<feature type="region of interest" description="Disordered" evidence="1">
    <location>
        <begin position="1"/>
        <end position="50"/>
    </location>
</feature>